<keyword evidence="5" id="KW-1185">Reference proteome</keyword>
<dbReference type="Pfam" id="PF14331">
    <property type="entry name" value="IcmF-related_N"/>
    <property type="match status" value="1"/>
</dbReference>
<keyword evidence="2" id="KW-0812">Transmembrane</keyword>
<dbReference type="KEGG" id="scor:J3U87_00705"/>
<evidence type="ECO:0000256" key="2">
    <source>
        <dbReference type="SAM" id="Phobius"/>
    </source>
</evidence>
<accession>A0A8A4TPF5</accession>
<dbReference type="RefSeq" id="WP_237381098.1">
    <property type="nucleotide sequence ID" value="NZ_CP071793.1"/>
</dbReference>
<dbReference type="EMBL" id="CP071793">
    <property type="protein sequence ID" value="QTD50962.1"/>
    <property type="molecule type" value="Genomic_DNA"/>
</dbReference>
<gene>
    <name evidence="4" type="ORF">J3U87_00705</name>
</gene>
<protein>
    <recommendedName>
        <fullName evidence="3">Type VI secretion system component TssM1 N-terminal domain-containing protein</fullName>
    </recommendedName>
</protein>
<evidence type="ECO:0000256" key="1">
    <source>
        <dbReference type="SAM" id="MobiDB-lite"/>
    </source>
</evidence>
<feature type="region of interest" description="Disordered" evidence="1">
    <location>
        <begin position="1097"/>
        <end position="1119"/>
    </location>
</feature>
<reference evidence="4" key="1">
    <citation type="submission" date="2021-03" db="EMBL/GenBank/DDBJ databases">
        <title>Acanthopleuribacteraceae sp. M133.</title>
        <authorList>
            <person name="Wang G."/>
        </authorList>
    </citation>
    <scope>NUCLEOTIDE SEQUENCE</scope>
    <source>
        <strain evidence="4">M133</strain>
    </source>
</reference>
<feature type="transmembrane region" description="Helical" evidence="2">
    <location>
        <begin position="12"/>
        <end position="30"/>
    </location>
</feature>
<dbReference type="PANTHER" id="PTHR36153">
    <property type="entry name" value="INNER MEMBRANE PROTEIN-RELATED"/>
    <property type="match status" value="1"/>
</dbReference>
<dbReference type="InterPro" id="IPR025743">
    <property type="entry name" value="TssM1_N"/>
</dbReference>
<evidence type="ECO:0000313" key="4">
    <source>
        <dbReference type="EMBL" id="QTD50962.1"/>
    </source>
</evidence>
<keyword evidence="2" id="KW-0472">Membrane</keyword>
<dbReference type="Proteomes" id="UP000663929">
    <property type="component" value="Chromosome"/>
</dbReference>
<sequence>MMFDFHTFTHPRFWIAIAVLLLCFLLLWAWRRRRNGKKPKIRFHAARFFIPSVFLPGGGRLSMEDEDEQGPAEGGPKAGDRDPGKRKPHKRSGRRGGWLMRARLGVSFKSGTRRLRAHFPGRRYRYRLPWYLCLGASGSGRSTLLGQTGLNLPLGAPDAAETAGPLTWWYFDRGVVLEPDGSLFCEDPTCQTPGRGWKSFCRALYRTRAERALDGVLLTISVKDLMGAAGSDHEALAQRAETIYGQLRRLQKETGMVFPVYVILTGCDAIPGFSAFIAQCTERERRDLFGWSVHHDTTVPYAASWPDQAFDHLAERMARLQLDMGFRGFGDTFDDAFFLLPAALEALREPMRLLLDGIFVSTAYHDPILPRGIYFTGAPDPNPNPESRSQAVAPRSETPGGTKPTASLDGTVRPCFTRDLLTDKIFPERHLAAPSRHKLKTLDRWALTCRLGLAVSTVVLLVGTAIAASRLHAARGQWRFALTQIRAVLAERHRGHFDASWLAQNQNPLFFAMQRIDGHHFRSLFLPASWFSTLDADIDRATTLACEDLLVDGLADRLIHRADLLLESSRPTTRKEESPRRSVTPFEELATYQALDRYVHRLGRLEFHIRAYNRFRGTADLEALRQLVRYCFDFDMSDATLHHLAAMNIDTKRFEAIRFERHAAATDKLGALYDRFLDDLFHPAAMLQRDQADLRRFLEDRNSILEDRQAGLALLRDLSYRLRNTERCYRDEPLGLFTPSRGSGAPPFHEWLAEVAARGFLEPGTGRQLASRYHGRFYAYRDQLEPFLLAEAIEARGTMGAFFNLPFVQAATALDEPVNRRKQFEVWRKTDLDHARRYRQHLDRFRAQSIAGASDGNWSAVLAQLALDTYEDAVNRLLAQAPPLAMGVDQAFSEKELAIQIHGFARAHRALADIRASFAELGLAQSENRLDQYMSQTALDLLFRTDAFLPRDLYLDLDLATWDGQGPISPKGFGLEDRAALARYLEQTRHRLWHLGVNCAAPLLAILDGASADPEVVTLPLVVRWRDMLREIKAYEQRRPYPSIRRLEVFLTRDINRIRQHNYREWVGDVRPSSNYFLDKINQWKLRIRAHCEERESRRPDRSNRWPPTNAARTDPIDI</sequence>
<evidence type="ECO:0000313" key="5">
    <source>
        <dbReference type="Proteomes" id="UP000663929"/>
    </source>
</evidence>
<keyword evidence="2" id="KW-1133">Transmembrane helix</keyword>
<evidence type="ECO:0000259" key="3">
    <source>
        <dbReference type="Pfam" id="PF14331"/>
    </source>
</evidence>
<proteinExistence type="predicted"/>
<feature type="transmembrane region" description="Helical" evidence="2">
    <location>
        <begin position="445"/>
        <end position="467"/>
    </location>
</feature>
<feature type="region of interest" description="Disordered" evidence="1">
    <location>
        <begin position="376"/>
        <end position="408"/>
    </location>
</feature>
<name>A0A8A4TPF5_SULCO</name>
<organism evidence="4 5">
    <name type="scientific">Sulfidibacter corallicola</name>
    <dbReference type="NCBI Taxonomy" id="2818388"/>
    <lineage>
        <taxon>Bacteria</taxon>
        <taxon>Pseudomonadati</taxon>
        <taxon>Acidobacteriota</taxon>
        <taxon>Holophagae</taxon>
        <taxon>Acanthopleuribacterales</taxon>
        <taxon>Acanthopleuribacteraceae</taxon>
        <taxon>Sulfidibacter</taxon>
    </lineage>
</organism>
<dbReference type="AlphaFoldDB" id="A0A8A4TPF5"/>
<dbReference type="PANTHER" id="PTHR36153:SF1">
    <property type="entry name" value="TYPE VI SECRETION SYSTEM COMPONENT TSSM1"/>
    <property type="match status" value="1"/>
</dbReference>
<feature type="region of interest" description="Disordered" evidence="1">
    <location>
        <begin position="61"/>
        <end position="94"/>
    </location>
</feature>
<feature type="domain" description="Type VI secretion system component TssM1 N-terminal" evidence="3">
    <location>
        <begin position="195"/>
        <end position="450"/>
    </location>
</feature>
<dbReference type="InterPro" id="IPR053156">
    <property type="entry name" value="T6SS_TssM-like"/>
</dbReference>